<reference evidence="2" key="1">
    <citation type="journal article" date="2023" name="Front. Plant Sci.">
        <title>Chromosomal-level genome assembly of Melastoma candidum provides insights into trichome evolution.</title>
        <authorList>
            <person name="Zhong Y."/>
            <person name="Wu W."/>
            <person name="Sun C."/>
            <person name="Zou P."/>
            <person name="Liu Y."/>
            <person name="Dai S."/>
            <person name="Zhou R."/>
        </authorList>
    </citation>
    <scope>NUCLEOTIDE SEQUENCE [LARGE SCALE GENOMIC DNA]</scope>
</reference>
<sequence length="83" mass="9527">MQENRGFRGARGAHERGKGEESFSWSKRTGDQKEWEKDSVDCSSIFVEPMKWMQTVQDGYVEEKLLHGLQRPTGLLQLGRDAV</sequence>
<protein>
    <submittedName>
        <fullName evidence="1">Uncharacterized protein</fullName>
    </submittedName>
</protein>
<gene>
    <name evidence="1" type="ORF">MLD38_010073</name>
</gene>
<evidence type="ECO:0000313" key="2">
    <source>
        <dbReference type="Proteomes" id="UP001057402"/>
    </source>
</evidence>
<organism evidence="1 2">
    <name type="scientific">Melastoma candidum</name>
    <dbReference type="NCBI Taxonomy" id="119954"/>
    <lineage>
        <taxon>Eukaryota</taxon>
        <taxon>Viridiplantae</taxon>
        <taxon>Streptophyta</taxon>
        <taxon>Embryophyta</taxon>
        <taxon>Tracheophyta</taxon>
        <taxon>Spermatophyta</taxon>
        <taxon>Magnoliopsida</taxon>
        <taxon>eudicotyledons</taxon>
        <taxon>Gunneridae</taxon>
        <taxon>Pentapetalae</taxon>
        <taxon>rosids</taxon>
        <taxon>malvids</taxon>
        <taxon>Myrtales</taxon>
        <taxon>Melastomataceae</taxon>
        <taxon>Melastomatoideae</taxon>
        <taxon>Melastomateae</taxon>
        <taxon>Melastoma</taxon>
    </lineage>
</organism>
<proteinExistence type="predicted"/>
<evidence type="ECO:0000313" key="1">
    <source>
        <dbReference type="EMBL" id="KAI4371759.1"/>
    </source>
</evidence>
<dbReference type="EMBL" id="CM042883">
    <property type="protein sequence ID" value="KAI4371759.1"/>
    <property type="molecule type" value="Genomic_DNA"/>
</dbReference>
<keyword evidence="2" id="KW-1185">Reference proteome</keyword>
<accession>A0ACB9QYT9</accession>
<dbReference type="Proteomes" id="UP001057402">
    <property type="component" value="Chromosome 4"/>
</dbReference>
<name>A0ACB9QYT9_9MYRT</name>
<comment type="caution">
    <text evidence="1">The sequence shown here is derived from an EMBL/GenBank/DDBJ whole genome shotgun (WGS) entry which is preliminary data.</text>
</comment>